<sequence>MASWSLWGCNGKPFSPRGRWVCSVEDTIQHTREVYKVEFVILCIGIFSDVPNIPYFPPNKGPEVFDGEVIHSIDYSAMEDAKAAEFIKGKHITIVGLQKSAMDTAVECATANGSQYPCTLVYRSERWNVPNYAPWGVPLGYLYLNRFAELMVHKPGEGFLLSFLATLLTPLRWTFSKFVESYIRWKLPLKKYKMIPIHSFSQEISSCTISTVPSNFYNKVEEGSIILRKSAKFSFCKDGLMVDGENESLKTDVVILATGYRGDQKLKNIFKSPTFQNYIQGSSSTIVPLYRGCIHPRIPQLAVIGYSESLSNLFTSEIRCRWLTHLLEGNVKLPSIKEMEYDGLQWERYMKRYTAQYYKRTCVVAVRIWYIDQLLRDMGFNPKRKKNFFGELFQPYGPSDYTNLSG</sequence>
<dbReference type="FunFam" id="3.50.50.60:FF:000169">
    <property type="entry name" value="Flavin-containing monooxygenase"/>
    <property type="match status" value="1"/>
</dbReference>
<proteinExistence type="inferred from homology"/>
<dbReference type="GO" id="GO:0050661">
    <property type="term" value="F:NADP binding"/>
    <property type="evidence" value="ECO:0007669"/>
    <property type="project" value="InterPro"/>
</dbReference>
<dbReference type="GO" id="GO:0004499">
    <property type="term" value="F:N,N-dimethylaniline monooxygenase activity"/>
    <property type="evidence" value="ECO:0007669"/>
    <property type="project" value="InterPro"/>
</dbReference>
<organism evidence="7 8">
    <name type="scientific">Stephania yunnanensis</name>
    <dbReference type="NCBI Taxonomy" id="152371"/>
    <lineage>
        <taxon>Eukaryota</taxon>
        <taxon>Viridiplantae</taxon>
        <taxon>Streptophyta</taxon>
        <taxon>Embryophyta</taxon>
        <taxon>Tracheophyta</taxon>
        <taxon>Spermatophyta</taxon>
        <taxon>Magnoliopsida</taxon>
        <taxon>Ranunculales</taxon>
        <taxon>Menispermaceae</taxon>
        <taxon>Menispermoideae</taxon>
        <taxon>Cissampelideae</taxon>
        <taxon>Stephania</taxon>
    </lineage>
</organism>
<dbReference type="SUPFAM" id="SSF51905">
    <property type="entry name" value="FAD/NAD(P)-binding domain"/>
    <property type="match status" value="2"/>
</dbReference>
<gene>
    <name evidence="7" type="ORF">Syun_018846</name>
</gene>
<keyword evidence="8" id="KW-1185">Reference proteome</keyword>
<keyword evidence="4" id="KW-0521">NADP</keyword>
<dbReference type="InterPro" id="IPR036188">
    <property type="entry name" value="FAD/NAD-bd_sf"/>
</dbReference>
<dbReference type="Pfam" id="PF00743">
    <property type="entry name" value="FMO-like"/>
    <property type="match status" value="1"/>
</dbReference>
<evidence type="ECO:0000256" key="5">
    <source>
        <dbReference type="ARBA" id="ARBA00023002"/>
    </source>
</evidence>
<keyword evidence="5 6" id="KW-0560">Oxidoreductase</keyword>
<dbReference type="InterPro" id="IPR000960">
    <property type="entry name" value="Flavin_mOase"/>
</dbReference>
<name>A0AAP0IT03_9MAGN</name>
<dbReference type="EC" id="1.-.-.-" evidence="6"/>
<keyword evidence="2 6" id="KW-0285">Flavoprotein</keyword>
<reference evidence="7 8" key="1">
    <citation type="submission" date="2024-01" db="EMBL/GenBank/DDBJ databases">
        <title>Genome assemblies of Stephania.</title>
        <authorList>
            <person name="Yang L."/>
        </authorList>
    </citation>
    <scope>NUCLEOTIDE SEQUENCE [LARGE SCALE GENOMIC DNA]</scope>
    <source>
        <strain evidence="7">YNDBR</strain>
        <tissue evidence="7">Leaf</tissue>
    </source>
</reference>
<keyword evidence="6" id="KW-0503">Monooxygenase</keyword>
<evidence type="ECO:0000256" key="1">
    <source>
        <dbReference type="ARBA" id="ARBA00009183"/>
    </source>
</evidence>
<dbReference type="PANTHER" id="PTHR23023">
    <property type="entry name" value="DIMETHYLANILINE MONOOXYGENASE"/>
    <property type="match status" value="1"/>
</dbReference>
<evidence type="ECO:0000256" key="3">
    <source>
        <dbReference type="ARBA" id="ARBA00022827"/>
    </source>
</evidence>
<dbReference type="EMBL" id="JBBNAF010000008">
    <property type="protein sequence ID" value="KAK9121229.1"/>
    <property type="molecule type" value="Genomic_DNA"/>
</dbReference>
<evidence type="ECO:0000256" key="6">
    <source>
        <dbReference type="RuleBase" id="RU361177"/>
    </source>
</evidence>
<dbReference type="GO" id="GO:0050660">
    <property type="term" value="F:flavin adenine dinucleotide binding"/>
    <property type="evidence" value="ECO:0007669"/>
    <property type="project" value="InterPro"/>
</dbReference>
<evidence type="ECO:0000256" key="4">
    <source>
        <dbReference type="ARBA" id="ARBA00022857"/>
    </source>
</evidence>
<evidence type="ECO:0000256" key="2">
    <source>
        <dbReference type="ARBA" id="ARBA00022630"/>
    </source>
</evidence>
<accession>A0AAP0IT03</accession>
<dbReference type="InterPro" id="IPR020946">
    <property type="entry name" value="Flavin_mOase-like"/>
</dbReference>
<comment type="cofactor">
    <cofactor evidence="6">
        <name>FAD</name>
        <dbReference type="ChEBI" id="CHEBI:57692"/>
    </cofactor>
</comment>
<dbReference type="AlphaFoldDB" id="A0AAP0IT03"/>
<keyword evidence="3 6" id="KW-0274">FAD</keyword>
<comment type="similarity">
    <text evidence="1 6">Belongs to the FMO family.</text>
</comment>
<protein>
    <recommendedName>
        <fullName evidence="6">Flavin-containing monooxygenase</fullName>
        <ecNumber evidence="6">1.-.-.-</ecNumber>
    </recommendedName>
</protein>
<evidence type="ECO:0000313" key="8">
    <source>
        <dbReference type="Proteomes" id="UP001420932"/>
    </source>
</evidence>
<evidence type="ECO:0000313" key="7">
    <source>
        <dbReference type="EMBL" id="KAK9121229.1"/>
    </source>
</evidence>
<dbReference type="PIRSF" id="PIRSF000332">
    <property type="entry name" value="FMO"/>
    <property type="match status" value="1"/>
</dbReference>
<dbReference type="Proteomes" id="UP001420932">
    <property type="component" value="Unassembled WGS sequence"/>
</dbReference>
<dbReference type="Gene3D" id="3.50.50.60">
    <property type="entry name" value="FAD/NAD(P)-binding domain"/>
    <property type="match status" value="2"/>
</dbReference>
<comment type="caution">
    <text evidence="7">The sequence shown here is derived from an EMBL/GenBank/DDBJ whole genome shotgun (WGS) entry which is preliminary data.</text>
</comment>
<dbReference type="InterPro" id="IPR050346">
    <property type="entry name" value="FMO-like"/>
</dbReference>